<name>A0A1M6BW59_9BACT</name>
<evidence type="ECO:0000259" key="2">
    <source>
        <dbReference type="PROSITE" id="PS50943"/>
    </source>
</evidence>
<dbReference type="RefSeq" id="WP_073165136.1">
    <property type="nucleotide sequence ID" value="NZ_FQZE01000003.1"/>
</dbReference>
<sequence length="262" mass="29894">MLSSNIKVLRKRKGLTQNDLATCLEIKRSNINNYENGKITPPVNILIAISDFFHISIDTLLRIDLSLLRESQLQTIENGSDIFVKGNELRVLATTVNPQNEDNVELVSIKAKAGYTTGYFDPEFIAGLPAFQLPFLSKNKKYRTFQISGDSMLPIKDKSWVTGEFVQDFSAVKNNGLYIILTLNEGIVFKKVVNELKEKGTFRMISTNTEYTPYDLPASEIREVWKFVHYISDEFPEPNDSSQLFSQIEQIKQELKSIKEKL</sequence>
<dbReference type="EMBL" id="FQZE01000003">
    <property type="protein sequence ID" value="SHI52728.1"/>
    <property type="molecule type" value="Genomic_DNA"/>
</dbReference>
<dbReference type="GO" id="GO:0003677">
    <property type="term" value="F:DNA binding"/>
    <property type="evidence" value="ECO:0007669"/>
    <property type="project" value="UniProtKB-KW"/>
</dbReference>
<dbReference type="AlphaFoldDB" id="A0A1M6BW59"/>
<organism evidence="3 4">
    <name type="scientific">Tangfeifania diversioriginum</name>
    <dbReference type="NCBI Taxonomy" id="1168035"/>
    <lineage>
        <taxon>Bacteria</taxon>
        <taxon>Pseudomonadati</taxon>
        <taxon>Bacteroidota</taxon>
        <taxon>Bacteroidia</taxon>
        <taxon>Marinilabiliales</taxon>
        <taxon>Prolixibacteraceae</taxon>
        <taxon>Tangfeifania</taxon>
    </lineage>
</organism>
<dbReference type="Pfam" id="PF00717">
    <property type="entry name" value="Peptidase_S24"/>
    <property type="match status" value="1"/>
</dbReference>
<dbReference type="OrthoDB" id="3831186at2"/>
<dbReference type="PANTHER" id="PTHR46558">
    <property type="entry name" value="TRACRIPTIONAL REGULATORY PROTEIN-RELATED-RELATED"/>
    <property type="match status" value="1"/>
</dbReference>
<dbReference type="SUPFAM" id="SSF51306">
    <property type="entry name" value="LexA/Signal peptidase"/>
    <property type="match status" value="1"/>
</dbReference>
<dbReference type="InterPro" id="IPR010982">
    <property type="entry name" value="Lambda_DNA-bd_dom_sf"/>
</dbReference>
<dbReference type="STRING" id="1168035.SAMN05444280_10346"/>
<dbReference type="InterPro" id="IPR015927">
    <property type="entry name" value="Peptidase_S24_S26A/B/C"/>
</dbReference>
<protein>
    <submittedName>
        <fullName evidence="3">DNA-binding transcriptional regulator, XRE-family HTH domain</fullName>
    </submittedName>
</protein>
<evidence type="ECO:0000313" key="4">
    <source>
        <dbReference type="Proteomes" id="UP000184050"/>
    </source>
</evidence>
<dbReference type="SUPFAM" id="SSF47413">
    <property type="entry name" value="lambda repressor-like DNA-binding domains"/>
    <property type="match status" value="1"/>
</dbReference>
<keyword evidence="1 3" id="KW-0238">DNA-binding</keyword>
<proteinExistence type="predicted"/>
<dbReference type="Proteomes" id="UP000184050">
    <property type="component" value="Unassembled WGS sequence"/>
</dbReference>
<dbReference type="SMART" id="SM00530">
    <property type="entry name" value="HTH_XRE"/>
    <property type="match status" value="1"/>
</dbReference>
<dbReference type="InterPro" id="IPR001387">
    <property type="entry name" value="Cro/C1-type_HTH"/>
</dbReference>
<dbReference type="PROSITE" id="PS50943">
    <property type="entry name" value="HTH_CROC1"/>
    <property type="match status" value="1"/>
</dbReference>
<reference evidence="3 4" key="1">
    <citation type="submission" date="2016-11" db="EMBL/GenBank/DDBJ databases">
        <authorList>
            <person name="Jaros S."/>
            <person name="Januszkiewicz K."/>
            <person name="Wedrychowicz H."/>
        </authorList>
    </citation>
    <scope>NUCLEOTIDE SEQUENCE [LARGE SCALE GENOMIC DNA]</scope>
    <source>
        <strain evidence="3 4">DSM 27063</strain>
    </source>
</reference>
<dbReference type="PANTHER" id="PTHR46558:SF4">
    <property type="entry name" value="DNA-BIDING PHAGE PROTEIN"/>
    <property type="match status" value="1"/>
</dbReference>
<evidence type="ECO:0000256" key="1">
    <source>
        <dbReference type="ARBA" id="ARBA00023125"/>
    </source>
</evidence>
<evidence type="ECO:0000313" key="3">
    <source>
        <dbReference type="EMBL" id="SHI52728.1"/>
    </source>
</evidence>
<feature type="domain" description="HTH cro/C1-type" evidence="2">
    <location>
        <begin position="6"/>
        <end position="60"/>
    </location>
</feature>
<dbReference type="Gene3D" id="2.10.109.10">
    <property type="entry name" value="Umud Fragment, subunit A"/>
    <property type="match status" value="1"/>
</dbReference>
<dbReference type="CDD" id="cd00093">
    <property type="entry name" value="HTH_XRE"/>
    <property type="match status" value="1"/>
</dbReference>
<dbReference type="InterPro" id="IPR036286">
    <property type="entry name" value="LexA/Signal_pep-like_sf"/>
</dbReference>
<dbReference type="InterPro" id="IPR039418">
    <property type="entry name" value="LexA-like"/>
</dbReference>
<gene>
    <name evidence="3" type="ORF">SAMN05444280_10346</name>
</gene>
<dbReference type="CDD" id="cd06529">
    <property type="entry name" value="S24_LexA-like"/>
    <property type="match status" value="1"/>
</dbReference>
<accession>A0A1M6BW59</accession>
<dbReference type="Gene3D" id="1.10.260.40">
    <property type="entry name" value="lambda repressor-like DNA-binding domains"/>
    <property type="match status" value="1"/>
</dbReference>
<keyword evidence="4" id="KW-1185">Reference proteome</keyword>
<dbReference type="Pfam" id="PF01381">
    <property type="entry name" value="HTH_3"/>
    <property type="match status" value="1"/>
</dbReference>